<dbReference type="SMART" id="SM00240">
    <property type="entry name" value="FHA"/>
    <property type="match status" value="1"/>
</dbReference>
<dbReference type="GeneID" id="59234196"/>
<reference evidence="2 3" key="1">
    <citation type="submission" date="2020-07" db="EMBL/GenBank/DDBJ databases">
        <title>The yeast mating-type switching endonuclease HO is a domesticated member of an unorthodox homing genetic element family.</title>
        <authorList>
            <person name="Coughlan A.Y."/>
            <person name="Lombardi L."/>
            <person name="Braun-Galleani S."/>
            <person name="Martos A.R."/>
            <person name="Galeote V."/>
            <person name="Bigey F."/>
            <person name="Dequin S."/>
            <person name="Byrne K.P."/>
            <person name="Wolfe K.H."/>
        </authorList>
    </citation>
    <scope>NUCLEOTIDE SEQUENCE [LARGE SCALE GENOMIC DNA]</scope>
    <source>
        <strain evidence="2 3">NRRL Y-6702</strain>
    </source>
</reference>
<name>A0A7H9AVZ8_ZYGMR</name>
<dbReference type="RefSeq" id="XP_037142288.1">
    <property type="nucleotide sequence ID" value="XM_037286393.1"/>
</dbReference>
<dbReference type="Pfam" id="PF00498">
    <property type="entry name" value="FHA"/>
    <property type="match status" value="1"/>
</dbReference>
<dbReference type="KEGG" id="zmk:HG535_0A05010"/>
<evidence type="ECO:0000259" key="1">
    <source>
        <dbReference type="PROSITE" id="PS50006"/>
    </source>
</evidence>
<dbReference type="InterPro" id="IPR008984">
    <property type="entry name" value="SMAD_FHA_dom_sf"/>
</dbReference>
<gene>
    <name evidence="2" type="ORF">HG535_0A05010</name>
</gene>
<dbReference type="CDD" id="cd22681">
    <property type="entry name" value="FHA_PML1-like"/>
    <property type="match status" value="1"/>
</dbReference>
<organism evidence="2 3">
    <name type="scientific">Zygotorulaspora mrakii</name>
    <name type="common">Zygosaccharomyces mrakii</name>
    <dbReference type="NCBI Taxonomy" id="42260"/>
    <lineage>
        <taxon>Eukaryota</taxon>
        <taxon>Fungi</taxon>
        <taxon>Dikarya</taxon>
        <taxon>Ascomycota</taxon>
        <taxon>Saccharomycotina</taxon>
        <taxon>Saccharomycetes</taxon>
        <taxon>Saccharomycetales</taxon>
        <taxon>Saccharomycetaceae</taxon>
        <taxon>Zygotorulaspora</taxon>
    </lineage>
</organism>
<sequence length="204" mass="23271">MDKIQKISYHDRNSGFKRSRFEGKPLKVVLPIFEPSGLLELESHNKEGVQLKHVEPSDAQSPADYWKEMKVPARNRSLYQLMVYKRGQEKVVNEYNLDSKSNYIVGRALGRSINPENSENGSKEVVIADVQIPEETCSKQHCVIQFRKKNRELKIYVIDLDSSNGTLLNGVVLPRARYVELRSGDVLILSSEGDSEYELVFVSI</sequence>
<dbReference type="AlphaFoldDB" id="A0A7H9AVZ8"/>
<dbReference type="SUPFAM" id="SSF49879">
    <property type="entry name" value="SMAD/FHA domain"/>
    <property type="match status" value="1"/>
</dbReference>
<dbReference type="InterPro" id="IPR050923">
    <property type="entry name" value="Cell_Proc_Reg/RNA_Proc"/>
</dbReference>
<keyword evidence="3" id="KW-1185">Reference proteome</keyword>
<evidence type="ECO:0000313" key="3">
    <source>
        <dbReference type="Proteomes" id="UP000509704"/>
    </source>
</evidence>
<accession>A0A7H9AVZ8</accession>
<protein>
    <recommendedName>
        <fullName evidence="1">FHA domain-containing protein</fullName>
    </recommendedName>
</protein>
<dbReference type="InterPro" id="IPR000253">
    <property type="entry name" value="FHA_dom"/>
</dbReference>
<dbReference type="Gene3D" id="2.60.200.20">
    <property type="match status" value="1"/>
</dbReference>
<dbReference type="Proteomes" id="UP000509704">
    <property type="component" value="Chromosome 1"/>
</dbReference>
<dbReference type="PROSITE" id="PS50006">
    <property type="entry name" value="FHA_DOMAIN"/>
    <property type="match status" value="1"/>
</dbReference>
<dbReference type="OrthoDB" id="444265at2759"/>
<dbReference type="EMBL" id="CP058604">
    <property type="protein sequence ID" value="QLG70560.1"/>
    <property type="molecule type" value="Genomic_DNA"/>
</dbReference>
<evidence type="ECO:0000313" key="2">
    <source>
        <dbReference type="EMBL" id="QLG70560.1"/>
    </source>
</evidence>
<feature type="domain" description="FHA" evidence="1">
    <location>
        <begin position="107"/>
        <end position="173"/>
    </location>
</feature>
<proteinExistence type="predicted"/>
<dbReference type="PANTHER" id="PTHR23308">
    <property type="entry name" value="NUCLEAR INHIBITOR OF PROTEIN PHOSPHATASE-1"/>
    <property type="match status" value="1"/>
</dbReference>